<evidence type="ECO:0000313" key="1">
    <source>
        <dbReference type="EMBL" id="KAK1143406.1"/>
    </source>
</evidence>
<reference evidence="1 2" key="1">
    <citation type="journal article" date="2023" name="ACS Omega">
        <title>Identification of the Neoaspergillic Acid Biosynthesis Gene Cluster by Establishing an In Vitro CRISPR-Ribonucleoprotein Genetic System in Aspergillus melleus.</title>
        <authorList>
            <person name="Yuan B."/>
            <person name="Grau M.F."/>
            <person name="Murata R.M."/>
            <person name="Torok T."/>
            <person name="Venkateswaran K."/>
            <person name="Stajich J.E."/>
            <person name="Wang C.C.C."/>
        </authorList>
    </citation>
    <scope>NUCLEOTIDE SEQUENCE [LARGE SCALE GENOMIC DNA]</scope>
    <source>
        <strain evidence="1 2">IMV 1140</strain>
    </source>
</reference>
<comment type="caution">
    <text evidence="1">The sequence shown here is derived from an EMBL/GenBank/DDBJ whole genome shotgun (WGS) entry which is preliminary data.</text>
</comment>
<dbReference type="EMBL" id="JAOPJF010000040">
    <property type="protein sequence ID" value="KAK1143406.1"/>
    <property type="molecule type" value="Genomic_DNA"/>
</dbReference>
<name>A0ACC3AZZ8_9EURO</name>
<sequence>MTASMEMQRHVHADDNQDTSQPGKVGVDLVESTEAGIPTTYADIVASRLSKPHRDYLMERHGTLELDPIPSLDPADPYNWPGWKKLANLLLVAFHACMGTFAAAGIIPAYATISEEYGVSIQRASYLTSLQIAILGGAPLFWKPLSNRYGRRPIFLTSLSLAGILHLTSIRAVVMETYFKKDRARYMGVWTLLVTLGIPCGPFIFGFVAYRAGYEWIYWVLAIVNGVQFILYLFLGPETRYIDSNVDPKQPPWMREYVLLRRIDPTPFSWFEFVKPLTMFMYPSVVIPAAAYAMVFCLSNVLATVEVPELFQEKFGLNTEQLGLQFLGPIIGSLIGELVGGTLSDVWMNRRAKKIQNKPEPEHRLWLSYIGFALSIVGIIVFLVCTQQAKQGHWTVAPVVGIALGAGGNQIITTVLITYAVDCYPQEAASVGVFITFVRQIWGFLGPFWFPPMFESVGIAASSGVGCALIVGVSVIPTIILHWMGRAWRPATE</sequence>
<dbReference type="Proteomes" id="UP001177260">
    <property type="component" value="Unassembled WGS sequence"/>
</dbReference>
<accession>A0ACC3AZZ8</accession>
<organism evidence="1 2">
    <name type="scientific">Aspergillus melleus</name>
    <dbReference type="NCBI Taxonomy" id="138277"/>
    <lineage>
        <taxon>Eukaryota</taxon>
        <taxon>Fungi</taxon>
        <taxon>Dikarya</taxon>
        <taxon>Ascomycota</taxon>
        <taxon>Pezizomycotina</taxon>
        <taxon>Eurotiomycetes</taxon>
        <taxon>Eurotiomycetidae</taxon>
        <taxon>Eurotiales</taxon>
        <taxon>Aspergillaceae</taxon>
        <taxon>Aspergillus</taxon>
        <taxon>Aspergillus subgen. Circumdati</taxon>
    </lineage>
</organism>
<keyword evidence="2" id="KW-1185">Reference proteome</keyword>
<protein>
    <submittedName>
        <fullName evidence="1">Uncharacterized protein</fullName>
    </submittedName>
</protein>
<evidence type="ECO:0000313" key="2">
    <source>
        <dbReference type="Proteomes" id="UP001177260"/>
    </source>
</evidence>
<gene>
    <name evidence="1" type="ORF">N8T08_006734</name>
</gene>
<proteinExistence type="predicted"/>